<keyword evidence="2" id="KW-1185">Reference proteome</keyword>
<evidence type="ECO:0000313" key="1">
    <source>
        <dbReference type="EMBL" id="MBK1855175.1"/>
    </source>
</evidence>
<proteinExistence type="predicted"/>
<sequence length="456" mass="49401">MHRRNFLKTTSLTGLSFLGLKTYLAAAEEAPVSQPLGKLLPDPAGILDLPAGFSYTVLSQTGDRMSDGLRVPGMPDGMAAFAGKNGRVVLVRNHELSIKMKPLAAYDGGRFPADIDQGLAYMPGTETTDGQLGGTTNVVYNPQTKQVEKQFLSLAGTDRNCAGGAMPWGSWITCEEPEDMTSEIGRKHGYCFEVKATENVGLQKATPLKALGRFCHEAVALDPRSGILYLTEDISDGLLYRFIPEKSKDFSRGKLQAMAVVGKPSADLRNYEEAKRQLRAGEELAVEWIDLRDVDTPDDDLRHRGHRAGAARMARGEGIIFTDGQLAICCTDGGPNKQGQIFKLTPSAPSSESGQDRLELFLEPTESDLLTNGDNLCVAPWGDLVICEDLVAEHAEKVPHLRIISPSGQISTLARNAKDRSEFAGCCFSPDGSVLFVNMQGLGLTLAITGFPQRLR</sequence>
<dbReference type="SUPFAM" id="SSF63829">
    <property type="entry name" value="Calcium-dependent phosphotriesterase"/>
    <property type="match status" value="1"/>
</dbReference>
<comment type="caution">
    <text evidence="1">The sequence shown here is derived from an EMBL/GenBank/DDBJ whole genome shotgun (WGS) entry which is preliminary data.</text>
</comment>
<dbReference type="EMBL" id="JAENIG010000005">
    <property type="protein sequence ID" value="MBK1855175.1"/>
    <property type="molecule type" value="Genomic_DNA"/>
</dbReference>
<dbReference type="PANTHER" id="PTHR35399:SF4">
    <property type="entry name" value="MEMBRANE PROTEIN"/>
    <property type="match status" value="1"/>
</dbReference>
<dbReference type="AlphaFoldDB" id="A0AAE2SEP1"/>
<reference evidence="1" key="1">
    <citation type="submission" date="2021-01" db="EMBL/GenBank/DDBJ databases">
        <title>Modified the classification status of verrucomicrobia.</title>
        <authorList>
            <person name="Feng X."/>
        </authorList>
    </citation>
    <scope>NUCLEOTIDE SEQUENCE</scope>
    <source>
        <strain evidence="1">5K15</strain>
    </source>
</reference>
<dbReference type="Proteomes" id="UP000634206">
    <property type="component" value="Unassembled WGS sequence"/>
</dbReference>
<accession>A0AAE2SEP1</accession>
<dbReference type="InterPro" id="IPR008557">
    <property type="entry name" value="PhoX"/>
</dbReference>
<gene>
    <name evidence="1" type="ORF">JIN83_09415</name>
</gene>
<evidence type="ECO:0000313" key="2">
    <source>
        <dbReference type="Proteomes" id="UP000634206"/>
    </source>
</evidence>
<name>A0AAE2SEP1_9BACT</name>
<dbReference type="RefSeq" id="WP_309489787.1">
    <property type="nucleotide sequence ID" value="NZ_JAENIG010000005.1"/>
</dbReference>
<organism evidence="1 2">
    <name type="scientific">Oceaniferula flava</name>
    <dbReference type="NCBI Taxonomy" id="2800421"/>
    <lineage>
        <taxon>Bacteria</taxon>
        <taxon>Pseudomonadati</taxon>
        <taxon>Verrucomicrobiota</taxon>
        <taxon>Verrucomicrobiia</taxon>
        <taxon>Verrucomicrobiales</taxon>
        <taxon>Verrucomicrobiaceae</taxon>
        <taxon>Oceaniferula</taxon>
    </lineage>
</organism>
<dbReference type="PANTHER" id="PTHR35399">
    <property type="entry name" value="SLR8030 PROTEIN"/>
    <property type="match status" value="1"/>
</dbReference>
<dbReference type="Pfam" id="PF05787">
    <property type="entry name" value="PhoX"/>
    <property type="match status" value="1"/>
</dbReference>
<protein>
    <submittedName>
        <fullName evidence="1">DUF839 domain-containing protein</fullName>
    </submittedName>
</protein>